<dbReference type="SUPFAM" id="SSF81296">
    <property type="entry name" value="E set domains"/>
    <property type="match status" value="1"/>
</dbReference>
<keyword evidence="6" id="KW-0812">Transmembrane</keyword>
<keyword evidence="4" id="KW-0186">Copper</keyword>
<dbReference type="GO" id="GO:0046688">
    <property type="term" value="P:response to copper ion"/>
    <property type="evidence" value="ECO:0007669"/>
    <property type="project" value="InterPro"/>
</dbReference>
<feature type="transmembrane region" description="Helical" evidence="6">
    <location>
        <begin position="194"/>
        <end position="214"/>
    </location>
</feature>
<dbReference type="PANTHER" id="PTHR34820:SF4">
    <property type="entry name" value="INNER MEMBRANE PROTEIN YEBZ"/>
    <property type="match status" value="1"/>
</dbReference>
<dbReference type="GO" id="GO:0005507">
    <property type="term" value="F:copper ion binding"/>
    <property type="evidence" value="ECO:0007669"/>
    <property type="project" value="InterPro"/>
</dbReference>
<feature type="compositionally biased region" description="Basic and acidic residues" evidence="5">
    <location>
        <begin position="171"/>
        <end position="182"/>
    </location>
</feature>
<name>A0A849AT65_9MICO</name>
<feature type="domain" description="CopC" evidence="7">
    <location>
        <begin position="44"/>
        <end position="136"/>
    </location>
</feature>
<proteinExistence type="predicted"/>
<dbReference type="AlphaFoldDB" id="A0A849AT65"/>
<dbReference type="GO" id="GO:0006825">
    <property type="term" value="P:copper ion transport"/>
    <property type="evidence" value="ECO:0007669"/>
    <property type="project" value="InterPro"/>
</dbReference>
<dbReference type="EMBL" id="JABEMC010000009">
    <property type="protein sequence ID" value="NNG80077.1"/>
    <property type="molecule type" value="Genomic_DNA"/>
</dbReference>
<dbReference type="GO" id="GO:0042597">
    <property type="term" value="C:periplasmic space"/>
    <property type="evidence" value="ECO:0007669"/>
    <property type="project" value="InterPro"/>
</dbReference>
<keyword evidence="2" id="KW-0479">Metal-binding</keyword>
<comment type="caution">
    <text evidence="8">The sequence shown here is derived from an EMBL/GenBank/DDBJ whole genome shotgun (WGS) entry which is preliminary data.</text>
</comment>
<dbReference type="Proteomes" id="UP000549517">
    <property type="component" value="Unassembled WGS sequence"/>
</dbReference>
<evidence type="ECO:0000256" key="4">
    <source>
        <dbReference type="ARBA" id="ARBA00023008"/>
    </source>
</evidence>
<dbReference type="InterPro" id="IPR007348">
    <property type="entry name" value="CopC_dom"/>
</dbReference>
<protein>
    <submittedName>
        <fullName evidence="8">Copper resistance protein CopC</fullName>
    </submittedName>
</protein>
<evidence type="ECO:0000256" key="1">
    <source>
        <dbReference type="ARBA" id="ARBA00004196"/>
    </source>
</evidence>
<dbReference type="InterPro" id="IPR014755">
    <property type="entry name" value="Cu-Rt/internalin_Ig-like"/>
</dbReference>
<evidence type="ECO:0000256" key="3">
    <source>
        <dbReference type="ARBA" id="ARBA00022729"/>
    </source>
</evidence>
<dbReference type="GO" id="GO:0030313">
    <property type="term" value="C:cell envelope"/>
    <property type="evidence" value="ECO:0007669"/>
    <property type="project" value="UniProtKB-SubCell"/>
</dbReference>
<gene>
    <name evidence="8" type="ORF">HLA91_11960</name>
</gene>
<dbReference type="Pfam" id="PF04234">
    <property type="entry name" value="CopC"/>
    <property type="match status" value="1"/>
</dbReference>
<dbReference type="InterPro" id="IPR032694">
    <property type="entry name" value="CopC/D"/>
</dbReference>
<feature type="region of interest" description="Disordered" evidence="5">
    <location>
        <begin position="131"/>
        <end position="188"/>
    </location>
</feature>
<reference evidence="8 9" key="1">
    <citation type="submission" date="2020-05" db="EMBL/GenBank/DDBJ databases">
        <title>MicrobeNet Type strains.</title>
        <authorList>
            <person name="Nicholson A.C."/>
        </authorList>
    </citation>
    <scope>NUCLEOTIDE SEQUENCE [LARGE SCALE GENOMIC DNA]</scope>
    <source>
        <strain evidence="8 9">CCUG 46604</strain>
    </source>
</reference>
<keyword evidence="3" id="KW-0732">Signal</keyword>
<accession>A0A849AT65</accession>
<comment type="subcellular location">
    <subcellularLocation>
        <location evidence="1">Cell envelope</location>
    </subcellularLocation>
</comment>
<evidence type="ECO:0000313" key="8">
    <source>
        <dbReference type="EMBL" id="NNG80077.1"/>
    </source>
</evidence>
<evidence type="ECO:0000256" key="6">
    <source>
        <dbReference type="SAM" id="Phobius"/>
    </source>
</evidence>
<organism evidence="8 9">
    <name type="scientific">Brevibacterium luteolum</name>
    <dbReference type="NCBI Taxonomy" id="199591"/>
    <lineage>
        <taxon>Bacteria</taxon>
        <taxon>Bacillati</taxon>
        <taxon>Actinomycetota</taxon>
        <taxon>Actinomycetes</taxon>
        <taxon>Micrococcales</taxon>
        <taxon>Brevibacteriaceae</taxon>
        <taxon>Brevibacterium</taxon>
    </lineage>
</organism>
<evidence type="ECO:0000259" key="7">
    <source>
        <dbReference type="Pfam" id="PF04234"/>
    </source>
</evidence>
<evidence type="ECO:0000313" key="9">
    <source>
        <dbReference type="Proteomes" id="UP000549517"/>
    </source>
</evidence>
<keyword evidence="6" id="KW-0472">Membrane</keyword>
<dbReference type="PANTHER" id="PTHR34820">
    <property type="entry name" value="INNER MEMBRANE PROTEIN YEBZ"/>
    <property type="match status" value="1"/>
</dbReference>
<sequence>MRARVRPDWSIPLNIRTFSTSLLAIVAAVALGFTLLWSAPASAHDRLVSSNPEHGEELDEQPDWLEMEFSGQLQQVGAEIKVMHDGTDVSAGEITIENRTLKSALPDDLKPGAYTVNWRVVSEDGHPISGSFDFTLKDDGSGGGEAQSGEATEGAGAGEESAGLGGSAVDAPDRESQDRGELTSDEAGGMSMPMMILLGIGGLAVLALVVLLLMRKRQGLPGTEGDDPKGPAPRS</sequence>
<dbReference type="Gene3D" id="2.60.40.1220">
    <property type="match status" value="1"/>
</dbReference>
<feature type="compositionally biased region" description="Low complexity" evidence="5">
    <location>
        <begin position="147"/>
        <end position="162"/>
    </location>
</feature>
<keyword evidence="6" id="KW-1133">Transmembrane helix</keyword>
<dbReference type="InterPro" id="IPR014756">
    <property type="entry name" value="Ig_E-set"/>
</dbReference>
<evidence type="ECO:0000256" key="5">
    <source>
        <dbReference type="SAM" id="MobiDB-lite"/>
    </source>
</evidence>
<evidence type="ECO:0000256" key="2">
    <source>
        <dbReference type="ARBA" id="ARBA00022723"/>
    </source>
</evidence>
<dbReference type="GO" id="GO:0005886">
    <property type="term" value="C:plasma membrane"/>
    <property type="evidence" value="ECO:0007669"/>
    <property type="project" value="TreeGrafter"/>
</dbReference>